<gene>
    <name evidence="1" type="ORF">H8790_04865</name>
</gene>
<dbReference type="Pfam" id="PF08901">
    <property type="entry name" value="DUF1847"/>
    <property type="match status" value="1"/>
</dbReference>
<sequence length="207" mass="22840">MFQCAKCGAQGCTQGDLSKTLAVCPSLSKELQEKCGQAFQEEENYQIAHNAALVEAEGYGKKTRIEEILDFIEKMQYRKIGLLFCMGLIREANEVQKILEHRGLEVVSVICKNGAFPKSFVGISDDQKIVGCSDEIMCNPIGQAMAMNAEGTDFNLLLGLCVGHDTLALKYLEAPVTILAVKDRVTGHNPLAPIYLAQGYYHDKLYK</sequence>
<dbReference type="InterPro" id="IPR014997">
    <property type="entry name" value="DUF1847"/>
</dbReference>
<evidence type="ECO:0000313" key="2">
    <source>
        <dbReference type="Proteomes" id="UP000515960"/>
    </source>
</evidence>
<organism evidence="1 2">
    <name type="scientific">Oscillibacter hominis</name>
    <dbReference type="NCBI Taxonomy" id="2763056"/>
    <lineage>
        <taxon>Bacteria</taxon>
        <taxon>Bacillati</taxon>
        <taxon>Bacillota</taxon>
        <taxon>Clostridia</taxon>
        <taxon>Eubacteriales</taxon>
        <taxon>Oscillospiraceae</taxon>
        <taxon>Oscillibacter</taxon>
    </lineage>
</organism>
<evidence type="ECO:0000313" key="1">
    <source>
        <dbReference type="EMBL" id="QNL45350.1"/>
    </source>
</evidence>
<reference evidence="1 2" key="1">
    <citation type="submission" date="2020-08" db="EMBL/GenBank/DDBJ databases">
        <authorList>
            <person name="Liu C."/>
            <person name="Sun Q."/>
        </authorList>
    </citation>
    <scope>NUCLEOTIDE SEQUENCE [LARGE SCALE GENOMIC DNA]</scope>
    <source>
        <strain evidence="1 2">NSJ-62</strain>
    </source>
</reference>
<dbReference type="RefSeq" id="WP_187333803.1">
    <property type="nucleotide sequence ID" value="NZ_CP060490.1"/>
</dbReference>
<protein>
    <submittedName>
        <fullName evidence="1">DUF1847 domain-containing protein</fullName>
    </submittedName>
</protein>
<dbReference type="Proteomes" id="UP000515960">
    <property type="component" value="Chromosome"/>
</dbReference>
<dbReference type="KEGG" id="ohi:H8790_04865"/>
<accession>A0A7G9B719</accession>
<dbReference type="EMBL" id="CP060490">
    <property type="protein sequence ID" value="QNL45350.1"/>
    <property type="molecule type" value="Genomic_DNA"/>
</dbReference>
<name>A0A7G9B719_9FIRM</name>
<dbReference type="AlphaFoldDB" id="A0A7G9B719"/>
<keyword evidence="2" id="KW-1185">Reference proteome</keyword>
<proteinExistence type="predicted"/>